<comment type="caution">
    <text evidence="2">The sequence shown here is derived from an EMBL/GenBank/DDBJ whole genome shotgun (WGS) entry which is preliminary data.</text>
</comment>
<gene>
    <name evidence="2" type="ORF">DFP72DRAFT_847624</name>
</gene>
<keyword evidence="1" id="KW-0732">Signal</keyword>
<sequence length="316" mass="34683">MPLASVLPVFFALPQGASNDSESDGGGGTPITEEEAAQAGIPLTVLKNCIACDDFFKIADPCTNSDTISDLERIDCLLIPLFQHRGFAVSQQHDVCRSADFWLPCGGKAKAKHTVIGSKRIDECRGSGNRVRGRVGAGSRMRWSSEGFDTYTCTYVTCICASLAQIWAFANLNLFRVARAISHPYPLSDACFREGGFQEGVGIWERELGLGWKWNGVEPSECVLTPVSAEGWGVRERVWARIPEEKEALDVYSSLPNALALFIGACPRIMNHTSVSEERLQHALSDYWYPFLHFHLRFDGLGRGSGGSNISFSVIL</sequence>
<proteinExistence type="predicted"/>
<evidence type="ECO:0000256" key="1">
    <source>
        <dbReference type="SAM" id="SignalP"/>
    </source>
</evidence>
<evidence type="ECO:0000313" key="2">
    <source>
        <dbReference type="EMBL" id="KAF6755474.1"/>
    </source>
</evidence>
<accession>A0A8H6HZU3</accession>
<organism evidence="2 3">
    <name type="scientific">Ephemerocybe angulata</name>
    <dbReference type="NCBI Taxonomy" id="980116"/>
    <lineage>
        <taxon>Eukaryota</taxon>
        <taxon>Fungi</taxon>
        <taxon>Dikarya</taxon>
        <taxon>Basidiomycota</taxon>
        <taxon>Agaricomycotina</taxon>
        <taxon>Agaricomycetes</taxon>
        <taxon>Agaricomycetidae</taxon>
        <taxon>Agaricales</taxon>
        <taxon>Agaricineae</taxon>
        <taxon>Psathyrellaceae</taxon>
        <taxon>Ephemerocybe</taxon>
    </lineage>
</organism>
<dbReference type="Proteomes" id="UP000521943">
    <property type="component" value="Unassembled WGS sequence"/>
</dbReference>
<dbReference type="AlphaFoldDB" id="A0A8H6HZU3"/>
<keyword evidence="3" id="KW-1185">Reference proteome</keyword>
<protein>
    <submittedName>
        <fullName evidence="2">Uncharacterized protein</fullName>
    </submittedName>
</protein>
<reference evidence="2 3" key="1">
    <citation type="submission" date="2020-07" db="EMBL/GenBank/DDBJ databases">
        <title>Comparative genomics of pyrophilous fungi reveals a link between fire events and developmental genes.</title>
        <authorList>
            <consortium name="DOE Joint Genome Institute"/>
            <person name="Steindorff A.S."/>
            <person name="Carver A."/>
            <person name="Calhoun S."/>
            <person name="Stillman K."/>
            <person name="Liu H."/>
            <person name="Lipzen A."/>
            <person name="Pangilinan J."/>
            <person name="Labutti K."/>
            <person name="Bruns T.D."/>
            <person name="Grigoriev I.V."/>
        </authorList>
    </citation>
    <scope>NUCLEOTIDE SEQUENCE [LARGE SCALE GENOMIC DNA]</scope>
    <source>
        <strain evidence="2 3">CBS 144469</strain>
    </source>
</reference>
<name>A0A8H6HZU3_9AGAR</name>
<feature type="signal peptide" evidence="1">
    <location>
        <begin position="1"/>
        <end position="19"/>
    </location>
</feature>
<feature type="chain" id="PRO_5034970512" evidence="1">
    <location>
        <begin position="20"/>
        <end position="316"/>
    </location>
</feature>
<dbReference type="EMBL" id="JACGCI010000030">
    <property type="protein sequence ID" value="KAF6755474.1"/>
    <property type="molecule type" value="Genomic_DNA"/>
</dbReference>
<evidence type="ECO:0000313" key="3">
    <source>
        <dbReference type="Proteomes" id="UP000521943"/>
    </source>
</evidence>